<dbReference type="Proteomes" id="UP000184363">
    <property type="component" value="Unassembled WGS sequence"/>
</dbReference>
<dbReference type="STRING" id="1848.SAMN05443637_10199"/>
<dbReference type="GO" id="GO:0016226">
    <property type="term" value="P:iron-sulfur cluster assembly"/>
    <property type="evidence" value="ECO:0007669"/>
    <property type="project" value="InterPro"/>
</dbReference>
<accession>A0A1M6N8W3</accession>
<dbReference type="InterPro" id="IPR011542">
    <property type="entry name" value="SUF_FeS_clus_asmbl_SufD"/>
</dbReference>
<reference evidence="3 4" key="1">
    <citation type="submission" date="2016-11" db="EMBL/GenBank/DDBJ databases">
        <authorList>
            <person name="Jaros S."/>
            <person name="Januszkiewicz K."/>
            <person name="Wedrychowicz H."/>
        </authorList>
    </citation>
    <scope>NUCLEOTIDE SEQUENCE [LARGE SCALE GENOMIC DNA]</scope>
    <source>
        <strain evidence="3 4">DSM 43832</strain>
    </source>
</reference>
<organism evidence="3 4">
    <name type="scientific">Pseudonocardia thermophila</name>
    <dbReference type="NCBI Taxonomy" id="1848"/>
    <lineage>
        <taxon>Bacteria</taxon>
        <taxon>Bacillati</taxon>
        <taxon>Actinomycetota</taxon>
        <taxon>Actinomycetes</taxon>
        <taxon>Pseudonocardiales</taxon>
        <taxon>Pseudonocardiaceae</taxon>
        <taxon>Pseudonocardia</taxon>
    </lineage>
</organism>
<evidence type="ECO:0000259" key="2">
    <source>
        <dbReference type="Pfam" id="PF01458"/>
    </source>
</evidence>
<proteinExistence type="inferred from homology"/>
<dbReference type="AlphaFoldDB" id="A0A1M6N8W3"/>
<dbReference type="PANTHER" id="PTHR43575">
    <property type="entry name" value="PROTEIN ABCI7, CHLOROPLASTIC"/>
    <property type="match status" value="1"/>
</dbReference>
<evidence type="ECO:0000313" key="4">
    <source>
        <dbReference type="Proteomes" id="UP000184363"/>
    </source>
</evidence>
<dbReference type="Pfam" id="PF01458">
    <property type="entry name" value="SUFBD_core"/>
    <property type="match status" value="1"/>
</dbReference>
<dbReference type="OrthoDB" id="9803529at2"/>
<dbReference type="NCBIfam" id="TIGR01981">
    <property type="entry name" value="sufD"/>
    <property type="match status" value="1"/>
</dbReference>
<dbReference type="InterPro" id="IPR037284">
    <property type="entry name" value="SUF_FeS_clus_asmbl_SufBD_sf"/>
</dbReference>
<dbReference type="RefSeq" id="WP_073454815.1">
    <property type="nucleotide sequence ID" value="NZ_CALGVN010000038.1"/>
</dbReference>
<dbReference type="InterPro" id="IPR000825">
    <property type="entry name" value="SUF_FeS_clus_asmbl_SufBD_core"/>
</dbReference>
<name>A0A1M6N8W3_PSETH</name>
<keyword evidence="4" id="KW-1185">Reference proteome</keyword>
<protein>
    <submittedName>
        <fullName evidence="3">Iron-regulated ABC transporter permease protein SufD</fullName>
    </submittedName>
</protein>
<sequence>MTADVAGLAPELAGAKKGQGDRPLASAGERFTSYDVEAFEVPGGREEIWRFTPMRRLRGLHDGTAAFDGTAVVAVEGAAAETVGRDDPRIGEGGVPADRVAAAAWSAFDTATVLTLDGTPEPVTVTVQGPGEGRCAAAHLQVRTTPHTQATVVVTYSGSGTLADNLEIVLADASQLTLIVTDEWADDAVHVGAQHISVGRDAALRGVAVALGGDLVRNSSTVQYRGPGGDAELLGLGFADAGQHLEQRLLVDHAVPHCRSNVHYKNALQGDGAHTVWIGDVLIRAAAEGTDTFELNRNLVLTPKARADSVPNLEIETGEIAGAGHASATGRFDDEQLFYLQSRGIPEDVARRLVVRGFFGEILSKITLPELRERLEQAVEAELAVTGA</sequence>
<dbReference type="SUPFAM" id="SSF101960">
    <property type="entry name" value="Stabilizer of iron transporter SufD"/>
    <property type="match status" value="1"/>
</dbReference>
<gene>
    <name evidence="3" type="ORF">SAMN05443637_10199</name>
</gene>
<dbReference type="PANTHER" id="PTHR43575:SF1">
    <property type="entry name" value="PROTEIN ABCI7, CHLOROPLASTIC"/>
    <property type="match status" value="1"/>
</dbReference>
<feature type="domain" description="SUF system FeS cluster assembly SufBD core" evidence="2">
    <location>
        <begin position="132"/>
        <end position="358"/>
    </location>
</feature>
<evidence type="ECO:0000313" key="3">
    <source>
        <dbReference type="EMBL" id="SHJ92101.1"/>
    </source>
</evidence>
<dbReference type="EMBL" id="FRAP01000001">
    <property type="protein sequence ID" value="SHJ92101.1"/>
    <property type="molecule type" value="Genomic_DNA"/>
</dbReference>
<evidence type="ECO:0000256" key="1">
    <source>
        <dbReference type="ARBA" id="ARBA00043967"/>
    </source>
</evidence>
<comment type="similarity">
    <text evidence="1">Belongs to the iron-sulfur cluster assembly SufBD family.</text>
</comment>
<dbReference type="InterPro" id="IPR055346">
    <property type="entry name" value="Fe-S_cluster_assembly_SufBD"/>
</dbReference>